<dbReference type="CDD" id="cd04080">
    <property type="entry name" value="CBM6_cellulase-like"/>
    <property type="match status" value="1"/>
</dbReference>
<dbReference type="EMBL" id="JADFFL010000014">
    <property type="protein sequence ID" value="MBE9664632.1"/>
    <property type="molecule type" value="Genomic_DNA"/>
</dbReference>
<dbReference type="PROSITE" id="PS51257">
    <property type="entry name" value="PROKAR_LIPOPROTEIN"/>
    <property type="match status" value="1"/>
</dbReference>
<sequence>MKKIFTRLQVGLVAAVLLASSCKQEKLADVMSKEGYPPVSISMDPKLEIKKGSSYTLNGSEAIIPVTLKFSGSTSRAFTLKAAFVDTVNKMIADGVLPPTTVPLSVNNVTVPNTINVPIGVTSHTFNVLVSRSFLEQNFGKTLALGVKTSAPDKGNSIAAAKGSIVVTINTGEIIDPAAIHEVAFVGASKVFDVTASTANYVRGSEFITVNVPVALQGEAADMTVDAVSSPDSVTKYINSGLLANSQLYPDSRVSGLTGNLVKVNFNSTSNIAYLTFNLRISTLLGTQPASGAPTLKMPTLAFRLTNPSKFLVTTTRVSTIYVTIDNNFFRPYYGVPFLIKGAIGAVSDPIYAAYYDFGGQGVAYSDNNTKDGDGGWRAPDYVDVPGEYSPRTVVGWTGGGSEYLTYSVNIEQAGRYEMNALLGASNANGRYVVSIDNIPLVQTFITVNPGTTGTTGANFNTGAHGNQQPHLSTVNLPAGRHIIKMAFTGGDPDFRGFIFTRKS</sequence>
<evidence type="ECO:0000313" key="3">
    <source>
        <dbReference type="Proteomes" id="UP000622475"/>
    </source>
</evidence>
<dbReference type="SUPFAM" id="SSF49785">
    <property type="entry name" value="Galactose-binding domain-like"/>
    <property type="match status" value="1"/>
</dbReference>
<dbReference type="InterPro" id="IPR005084">
    <property type="entry name" value="CBM6"/>
</dbReference>
<organism evidence="2 3">
    <name type="scientific">Mucilaginibacter myungsuensis</name>
    <dbReference type="NCBI Taxonomy" id="649104"/>
    <lineage>
        <taxon>Bacteria</taxon>
        <taxon>Pseudomonadati</taxon>
        <taxon>Bacteroidota</taxon>
        <taxon>Sphingobacteriia</taxon>
        <taxon>Sphingobacteriales</taxon>
        <taxon>Sphingobacteriaceae</taxon>
        <taxon>Mucilaginibacter</taxon>
    </lineage>
</organism>
<dbReference type="InterPro" id="IPR008979">
    <property type="entry name" value="Galactose-bd-like_sf"/>
</dbReference>
<evidence type="ECO:0000259" key="1">
    <source>
        <dbReference type="PROSITE" id="PS51175"/>
    </source>
</evidence>
<proteinExistence type="predicted"/>
<dbReference type="GO" id="GO:0030246">
    <property type="term" value="F:carbohydrate binding"/>
    <property type="evidence" value="ECO:0007669"/>
    <property type="project" value="InterPro"/>
</dbReference>
<dbReference type="PROSITE" id="PS51175">
    <property type="entry name" value="CBM6"/>
    <property type="match status" value="1"/>
</dbReference>
<accession>A0A929L0L0</accession>
<name>A0A929L0L0_9SPHI</name>
<feature type="domain" description="CBM6" evidence="1">
    <location>
        <begin position="363"/>
        <end position="501"/>
    </location>
</feature>
<gene>
    <name evidence="2" type="ORF">IRJ16_22320</name>
</gene>
<dbReference type="RefSeq" id="WP_194114126.1">
    <property type="nucleotide sequence ID" value="NZ_JADFFL010000014.1"/>
</dbReference>
<reference evidence="2" key="1">
    <citation type="submission" date="2020-10" db="EMBL/GenBank/DDBJ databases">
        <title>Mucilaginibacter mali sp. nov., isolated from rhizosphere soil of apple orchard.</title>
        <authorList>
            <person name="Lee J.-S."/>
            <person name="Kim H.S."/>
            <person name="Kim J.-S."/>
        </authorList>
    </citation>
    <scope>NUCLEOTIDE SEQUENCE</scope>
    <source>
        <strain evidence="2">KCTC 22746</strain>
    </source>
</reference>
<dbReference type="Gene3D" id="2.60.120.260">
    <property type="entry name" value="Galactose-binding domain-like"/>
    <property type="match status" value="1"/>
</dbReference>
<protein>
    <recommendedName>
        <fullName evidence="1">CBM6 domain-containing protein</fullName>
    </recommendedName>
</protein>
<dbReference type="Proteomes" id="UP000622475">
    <property type="component" value="Unassembled WGS sequence"/>
</dbReference>
<comment type="caution">
    <text evidence="2">The sequence shown here is derived from an EMBL/GenBank/DDBJ whole genome shotgun (WGS) entry which is preliminary data.</text>
</comment>
<evidence type="ECO:0000313" key="2">
    <source>
        <dbReference type="EMBL" id="MBE9664632.1"/>
    </source>
</evidence>
<keyword evidence="3" id="KW-1185">Reference proteome</keyword>
<dbReference type="AlphaFoldDB" id="A0A929L0L0"/>